<feature type="coiled-coil region" evidence="1">
    <location>
        <begin position="86"/>
        <end position="129"/>
    </location>
</feature>
<dbReference type="EMBL" id="JAFLQZ010000010">
    <property type="protein sequence ID" value="MBO0359382.1"/>
    <property type="molecule type" value="Genomic_DNA"/>
</dbReference>
<sequence length="183" mass="19746">MKRKSVLWLAAVSGGIVLVLGALWLRPWPLATTETTVTSALVAGPLRHLPATSAGRVWEMYVQTGSVVKRGQLLAKVAVPLHTVSQQQAEVELRQALHLQEQLNNAAPYEKTEVAIAQTRQRIAAIRQRLAAMPRQLTFVYVQAPANGTVVRLPVNTGTYVADSTTLISLGVTPPPTEGVAQN</sequence>
<proteinExistence type="predicted"/>
<evidence type="ECO:0000313" key="3">
    <source>
        <dbReference type="Proteomes" id="UP000664144"/>
    </source>
</evidence>
<dbReference type="Proteomes" id="UP000664144">
    <property type="component" value="Unassembled WGS sequence"/>
</dbReference>
<name>A0A939JEH2_9BACT</name>
<reference evidence="2" key="1">
    <citation type="submission" date="2021-03" db="EMBL/GenBank/DDBJ databases">
        <authorList>
            <person name="Kim M.K."/>
        </authorList>
    </citation>
    <scope>NUCLEOTIDE SEQUENCE</scope>
    <source>
        <strain evidence="2">BT186</strain>
    </source>
</reference>
<evidence type="ECO:0000256" key="1">
    <source>
        <dbReference type="SAM" id="Coils"/>
    </source>
</evidence>
<accession>A0A939JEH2</accession>
<dbReference type="InterPro" id="IPR050739">
    <property type="entry name" value="MFP"/>
</dbReference>
<dbReference type="Gene3D" id="2.40.50.100">
    <property type="match status" value="1"/>
</dbReference>
<protein>
    <submittedName>
        <fullName evidence="2">Efflux RND transporter periplasmic adaptor subunit</fullName>
    </submittedName>
</protein>
<evidence type="ECO:0000313" key="2">
    <source>
        <dbReference type="EMBL" id="MBO0359382.1"/>
    </source>
</evidence>
<keyword evidence="3" id="KW-1185">Reference proteome</keyword>
<dbReference type="AlphaFoldDB" id="A0A939JEH2"/>
<gene>
    <name evidence="2" type="ORF">J0X19_15570</name>
</gene>
<organism evidence="2 3">
    <name type="scientific">Hymenobacter telluris</name>
    <dbReference type="NCBI Taxonomy" id="2816474"/>
    <lineage>
        <taxon>Bacteria</taxon>
        <taxon>Pseudomonadati</taxon>
        <taxon>Bacteroidota</taxon>
        <taxon>Cytophagia</taxon>
        <taxon>Cytophagales</taxon>
        <taxon>Hymenobacteraceae</taxon>
        <taxon>Hymenobacter</taxon>
    </lineage>
</organism>
<keyword evidence="1" id="KW-0175">Coiled coil</keyword>
<dbReference type="SUPFAM" id="SSF111369">
    <property type="entry name" value="HlyD-like secretion proteins"/>
    <property type="match status" value="1"/>
</dbReference>
<dbReference type="PANTHER" id="PTHR30386">
    <property type="entry name" value="MEMBRANE FUSION SUBUNIT OF EMRAB-TOLC MULTIDRUG EFFLUX PUMP"/>
    <property type="match status" value="1"/>
</dbReference>
<comment type="caution">
    <text evidence="2">The sequence shown here is derived from an EMBL/GenBank/DDBJ whole genome shotgun (WGS) entry which is preliminary data.</text>
</comment>
<dbReference type="RefSeq" id="WP_206985302.1">
    <property type="nucleotide sequence ID" value="NZ_JAFLQZ010000010.1"/>
</dbReference>